<evidence type="ECO:0000313" key="3">
    <source>
        <dbReference type="Proteomes" id="UP000002432"/>
    </source>
</evidence>
<dbReference type="HOGENOM" id="CLU_546040_0_0_0"/>
<proteinExistence type="predicted"/>
<keyword evidence="3" id="KW-1185">Reference proteome</keyword>
<feature type="chain" id="PRO_5004191746" description="Lipoprotein" evidence="1">
    <location>
        <begin position="21"/>
        <end position="499"/>
    </location>
</feature>
<organism evidence="2 3">
    <name type="scientific">Koribacter versatilis (strain Ellin345)</name>
    <dbReference type="NCBI Taxonomy" id="204669"/>
    <lineage>
        <taxon>Bacteria</taxon>
        <taxon>Pseudomonadati</taxon>
        <taxon>Acidobacteriota</taxon>
        <taxon>Terriglobia</taxon>
        <taxon>Terriglobales</taxon>
        <taxon>Candidatus Korobacteraceae</taxon>
        <taxon>Candidatus Korobacter</taxon>
    </lineage>
</organism>
<gene>
    <name evidence="2" type="ordered locus">Acid345_2700</name>
</gene>
<dbReference type="EMBL" id="CP000360">
    <property type="protein sequence ID" value="ABF41701.1"/>
    <property type="molecule type" value="Genomic_DNA"/>
</dbReference>
<dbReference type="OrthoDB" id="98106at2"/>
<evidence type="ECO:0000256" key="1">
    <source>
        <dbReference type="SAM" id="SignalP"/>
    </source>
</evidence>
<evidence type="ECO:0000313" key="2">
    <source>
        <dbReference type="EMBL" id="ABF41701.1"/>
    </source>
</evidence>
<dbReference type="KEGG" id="aba:Acid345_2700"/>
<keyword evidence="1" id="KW-0732">Signal</keyword>
<evidence type="ECO:0008006" key="4">
    <source>
        <dbReference type="Google" id="ProtNLM"/>
    </source>
</evidence>
<name>Q1IN49_KORVE</name>
<reference evidence="2 3" key="1">
    <citation type="journal article" date="2009" name="Appl. Environ. Microbiol.">
        <title>Three genomes from the phylum Acidobacteria provide insight into the lifestyles of these microorganisms in soils.</title>
        <authorList>
            <person name="Ward N.L."/>
            <person name="Challacombe J.F."/>
            <person name="Janssen P.H."/>
            <person name="Henrissat B."/>
            <person name="Coutinho P.M."/>
            <person name="Wu M."/>
            <person name="Xie G."/>
            <person name="Haft D.H."/>
            <person name="Sait M."/>
            <person name="Badger J."/>
            <person name="Barabote R.D."/>
            <person name="Bradley B."/>
            <person name="Brettin T.S."/>
            <person name="Brinkac L.M."/>
            <person name="Bruce D."/>
            <person name="Creasy T."/>
            <person name="Daugherty S.C."/>
            <person name="Davidsen T.M."/>
            <person name="DeBoy R.T."/>
            <person name="Detter J.C."/>
            <person name="Dodson R.J."/>
            <person name="Durkin A.S."/>
            <person name="Ganapathy A."/>
            <person name="Gwinn-Giglio M."/>
            <person name="Han C.S."/>
            <person name="Khouri H."/>
            <person name="Kiss H."/>
            <person name="Kothari S.P."/>
            <person name="Madupu R."/>
            <person name="Nelson K.E."/>
            <person name="Nelson W.C."/>
            <person name="Paulsen I."/>
            <person name="Penn K."/>
            <person name="Ren Q."/>
            <person name="Rosovitz M.J."/>
            <person name="Selengut J.D."/>
            <person name="Shrivastava S."/>
            <person name="Sullivan S.A."/>
            <person name="Tapia R."/>
            <person name="Thompson L.S."/>
            <person name="Watkins K.L."/>
            <person name="Yang Q."/>
            <person name="Yu C."/>
            <person name="Zafar N."/>
            <person name="Zhou L."/>
            <person name="Kuske C.R."/>
        </authorList>
    </citation>
    <scope>NUCLEOTIDE SEQUENCE [LARGE SCALE GENOMIC DNA]</scope>
    <source>
        <strain evidence="2 3">Ellin345</strain>
    </source>
</reference>
<dbReference type="RefSeq" id="WP_011523502.1">
    <property type="nucleotide sequence ID" value="NC_008009.1"/>
</dbReference>
<dbReference type="eggNOG" id="ENOG502ZG2W">
    <property type="taxonomic scope" value="Bacteria"/>
</dbReference>
<accession>Q1IN49</accession>
<sequence>MKKCILFLAVLSLLFLVACGGSTSFNPGTGSSGFSNASFSGTYVFTMSGQCFSACSTTGIVQSAGTLVADGKGNISSGFWDLNIGGQYHGSPLSLTGTYTVNADGTASVMLNNTLATNAFVIMLSGPEGGSIVSNDGAWALAGKVAIQSSAAIAAQPNAAYVYRVGGLDASFSSWAFVGVMDFNSRAVTADSNQNGSINLLQTGTLIPVTYDATSGRGTVTLAPSGTNSIPTQNYVYYVVDANTLELVSTDASLGFQGRAELSSGAVGAPLTGSFAFLAAGFPVTGTIQVTEGGIFTGDGAGGITSGVIDTVFDNSGNTGASLTATGSVTAAQGVTRDVLTLTPGSTLSMTSAVLWMTSANRGFFLTLNTDRAETGTINVQSGAPFTDSATFSSYQSGFAITTGGAQGLAYATLFKNSSGTISGYTQTINLFGTAGSNTGNGSLSFDSTGTIGSLTLNNTLQNGTEDIRFYQYSSSDAFMMQADQGIISSGQMRIQTAQ</sequence>
<dbReference type="EnsemblBacteria" id="ABF41701">
    <property type="protein sequence ID" value="ABF41701"/>
    <property type="gene ID" value="Acid345_2700"/>
</dbReference>
<feature type="signal peptide" evidence="1">
    <location>
        <begin position="1"/>
        <end position="20"/>
    </location>
</feature>
<dbReference type="Proteomes" id="UP000002432">
    <property type="component" value="Chromosome"/>
</dbReference>
<dbReference type="PROSITE" id="PS51257">
    <property type="entry name" value="PROKAR_LIPOPROTEIN"/>
    <property type="match status" value="1"/>
</dbReference>
<protein>
    <recommendedName>
        <fullName evidence="4">Lipoprotein</fullName>
    </recommendedName>
</protein>
<dbReference type="AlphaFoldDB" id="Q1IN49"/>